<evidence type="ECO:0000313" key="3">
    <source>
        <dbReference type="Proteomes" id="UP001500668"/>
    </source>
</evidence>
<comment type="caution">
    <text evidence="2">The sequence shown here is derived from an EMBL/GenBank/DDBJ whole genome shotgun (WGS) entry which is preliminary data.</text>
</comment>
<gene>
    <name evidence="2" type="ORF">GCM10010394_52280</name>
</gene>
<organism evidence="2 3">
    <name type="scientific">Streptomyces crystallinus</name>
    <dbReference type="NCBI Taxonomy" id="68191"/>
    <lineage>
        <taxon>Bacteria</taxon>
        <taxon>Bacillati</taxon>
        <taxon>Actinomycetota</taxon>
        <taxon>Actinomycetes</taxon>
        <taxon>Kitasatosporales</taxon>
        <taxon>Streptomycetaceae</taxon>
        <taxon>Streptomyces</taxon>
    </lineage>
</organism>
<name>A0ABP3RSU7_9ACTN</name>
<sequence length="54" mass="5009">MQVGRVGSGDGQVGAAEGTGAGQGSREVAVRAGRGEGPRGSGAQGDARSDAPGG</sequence>
<dbReference type="EMBL" id="BAAACA010000037">
    <property type="protein sequence ID" value="GAA0615800.1"/>
    <property type="molecule type" value="Genomic_DNA"/>
</dbReference>
<accession>A0ABP3RSU7</accession>
<feature type="compositionally biased region" description="Gly residues" evidence="1">
    <location>
        <begin position="1"/>
        <end position="23"/>
    </location>
</feature>
<keyword evidence="3" id="KW-1185">Reference proteome</keyword>
<proteinExistence type="predicted"/>
<dbReference type="Proteomes" id="UP001500668">
    <property type="component" value="Unassembled WGS sequence"/>
</dbReference>
<reference evidence="3" key="1">
    <citation type="journal article" date="2019" name="Int. J. Syst. Evol. Microbiol.">
        <title>The Global Catalogue of Microorganisms (GCM) 10K type strain sequencing project: providing services to taxonomists for standard genome sequencing and annotation.</title>
        <authorList>
            <consortium name="The Broad Institute Genomics Platform"/>
            <consortium name="The Broad Institute Genome Sequencing Center for Infectious Disease"/>
            <person name="Wu L."/>
            <person name="Ma J."/>
        </authorList>
    </citation>
    <scope>NUCLEOTIDE SEQUENCE [LARGE SCALE GENOMIC DNA]</scope>
    <source>
        <strain evidence="3">JCM 5067</strain>
    </source>
</reference>
<feature type="region of interest" description="Disordered" evidence="1">
    <location>
        <begin position="1"/>
        <end position="54"/>
    </location>
</feature>
<protein>
    <submittedName>
        <fullName evidence="2">Uncharacterized protein</fullName>
    </submittedName>
</protein>
<evidence type="ECO:0000256" key="1">
    <source>
        <dbReference type="SAM" id="MobiDB-lite"/>
    </source>
</evidence>
<evidence type="ECO:0000313" key="2">
    <source>
        <dbReference type="EMBL" id="GAA0615800.1"/>
    </source>
</evidence>